<sequence length="97" mass="10739">MLRVFTRVIIMLGRLAGSDVDVEFFKKKFGNSKGMTECPILCECVVFIKTKEKASSLLNECSEFGVRSATFSRSGKSAVHLVCCVTQRMNSQPVSSH</sequence>
<reference evidence="2 3" key="1">
    <citation type="submission" date="2021-06" db="EMBL/GenBank/DDBJ databases">
        <title>Caerostris darwini draft genome.</title>
        <authorList>
            <person name="Kono N."/>
            <person name="Arakawa K."/>
        </authorList>
    </citation>
    <scope>NUCLEOTIDE SEQUENCE [LARGE SCALE GENOMIC DNA]</scope>
</reference>
<organism evidence="2 3">
    <name type="scientific">Caerostris darwini</name>
    <dbReference type="NCBI Taxonomy" id="1538125"/>
    <lineage>
        <taxon>Eukaryota</taxon>
        <taxon>Metazoa</taxon>
        <taxon>Ecdysozoa</taxon>
        <taxon>Arthropoda</taxon>
        <taxon>Chelicerata</taxon>
        <taxon>Arachnida</taxon>
        <taxon>Araneae</taxon>
        <taxon>Araneomorphae</taxon>
        <taxon>Entelegynae</taxon>
        <taxon>Araneoidea</taxon>
        <taxon>Araneidae</taxon>
        <taxon>Caerostris</taxon>
    </lineage>
</organism>
<feature type="signal peptide" evidence="1">
    <location>
        <begin position="1"/>
        <end position="17"/>
    </location>
</feature>
<gene>
    <name evidence="2" type="ORF">CDAR_594781</name>
</gene>
<dbReference type="Proteomes" id="UP001054837">
    <property type="component" value="Unassembled WGS sequence"/>
</dbReference>
<keyword evidence="3" id="KW-1185">Reference proteome</keyword>
<comment type="caution">
    <text evidence="2">The sequence shown here is derived from an EMBL/GenBank/DDBJ whole genome shotgun (WGS) entry which is preliminary data.</text>
</comment>
<proteinExistence type="predicted"/>
<name>A0AAV4P8C1_9ARAC</name>
<dbReference type="AlphaFoldDB" id="A0AAV4P8C1"/>
<evidence type="ECO:0000256" key="1">
    <source>
        <dbReference type="SAM" id="SignalP"/>
    </source>
</evidence>
<accession>A0AAV4P8C1</accession>
<feature type="chain" id="PRO_5043539901" evidence="1">
    <location>
        <begin position="18"/>
        <end position="97"/>
    </location>
</feature>
<evidence type="ECO:0000313" key="3">
    <source>
        <dbReference type="Proteomes" id="UP001054837"/>
    </source>
</evidence>
<protein>
    <submittedName>
        <fullName evidence="2">Uncharacterized protein</fullName>
    </submittedName>
</protein>
<keyword evidence="1" id="KW-0732">Signal</keyword>
<evidence type="ECO:0000313" key="2">
    <source>
        <dbReference type="EMBL" id="GIX92884.1"/>
    </source>
</evidence>
<dbReference type="EMBL" id="BPLQ01002442">
    <property type="protein sequence ID" value="GIX92884.1"/>
    <property type="molecule type" value="Genomic_DNA"/>
</dbReference>